<organism evidence="6 7">
    <name type="scientific">Candidatus Nitrosymbiomonas proteolyticus</name>
    <dbReference type="NCBI Taxonomy" id="2608984"/>
    <lineage>
        <taxon>Bacteria</taxon>
        <taxon>Bacillati</taxon>
        <taxon>Armatimonadota</taxon>
        <taxon>Armatimonadota incertae sedis</taxon>
        <taxon>Candidatus Nitrosymbiomonas</taxon>
    </lineage>
</organism>
<dbReference type="GO" id="GO:0005524">
    <property type="term" value="F:ATP binding"/>
    <property type="evidence" value="ECO:0007669"/>
    <property type="project" value="UniProtKB-KW"/>
</dbReference>
<dbReference type="PROSITE" id="PS00211">
    <property type="entry name" value="ABC_TRANSPORTER_1"/>
    <property type="match status" value="1"/>
</dbReference>
<dbReference type="InterPro" id="IPR003439">
    <property type="entry name" value="ABC_transporter-like_ATP-bd"/>
</dbReference>
<dbReference type="GO" id="GO:0016887">
    <property type="term" value="F:ATP hydrolysis activity"/>
    <property type="evidence" value="ECO:0007669"/>
    <property type="project" value="InterPro"/>
</dbReference>
<reference evidence="6" key="1">
    <citation type="journal article" name="DNA Res.">
        <title>The physiological potential of anammox bacteria as revealed by their core genome structure.</title>
        <authorList>
            <person name="Okubo T."/>
            <person name="Toyoda A."/>
            <person name="Fukuhara K."/>
            <person name="Uchiyama I."/>
            <person name="Harigaya Y."/>
            <person name="Kuroiwa M."/>
            <person name="Suzuki T."/>
            <person name="Murakami Y."/>
            <person name="Suwa Y."/>
            <person name="Takami H."/>
        </authorList>
    </citation>
    <scope>NUCLEOTIDE SEQUENCE</scope>
    <source>
        <strain evidence="6">317325-2</strain>
    </source>
</reference>
<keyword evidence="2" id="KW-0813">Transport</keyword>
<dbReference type="Pfam" id="PF00005">
    <property type="entry name" value="ABC_tran"/>
    <property type="match status" value="1"/>
</dbReference>
<dbReference type="InterPro" id="IPR017871">
    <property type="entry name" value="ABC_transporter-like_CS"/>
</dbReference>
<evidence type="ECO:0000259" key="5">
    <source>
        <dbReference type="PROSITE" id="PS50893"/>
    </source>
</evidence>
<dbReference type="Pfam" id="PF08352">
    <property type="entry name" value="oligo_HPY"/>
    <property type="match status" value="1"/>
</dbReference>
<dbReference type="Proteomes" id="UP000662873">
    <property type="component" value="Chromosome"/>
</dbReference>
<evidence type="ECO:0000256" key="4">
    <source>
        <dbReference type="ARBA" id="ARBA00022840"/>
    </source>
</evidence>
<dbReference type="GO" id="GO:0055085">
    <property type="term" value="P:transmembrane transport"/>
    <property type="evidence" value="ECO:0007669"/>
    <property type="project" value="UniProtKB-ARBA"/>
</dbReference>
<sequence>MSDAPLLRVSDVAVEFPVPGGVVRAVDGVSVEVLPGETVAIVGESGCGKTTLARAVLGLQPVVQGTIDLLGQPIEQQRSRIAERVGMIWQDPFASLDPRWPVGKSIREPAAICRQTVDVPSLLLEAGLDPSHESRYPHELSGGQRQRVAIARALALKPPLVICDEPTAALDLSIRAQILNLLKSIQAKSKCAFLYISHDLSTVRFLADRVCVMYLGRFVETGPIQRVFGQPKHPYTKALLDSAPTLEKLQRLPQPLPGELPDPRERFVGCRFAARCANVLDVCRKSDPSPREEGGVTYYCHNPVAAVESNASAGVS</sequence>
<evidence type="ECO:0000313" key="6">
    <source>
        <dbReference type="EMBL" id="BBO23804.1"/>
    </source>
</evidence>
<dbReference type="KEGG" id="npy:NPRO_13990"/>
<evidence type="ECO:0000256" key="3">
    <source>
        <dbReference type="ARBA" id="ARBA00022741"/>
    </source>
</evidence>
<gene>
    <name evidence="6" type="ORF">NPRO_13990</name>
</gene>
<dbReference type="EMBL" id="AP021858">
    <property type="protein sequence ID" value="BBO23804.1"/>
    <property type="molecule type" value="Genomic_DNA"/>
</dbReference>
<dbReference type="PANTHER" id="PTHR43776:SF7">
    <property type="entry name" value="D,D-DIPEPTIDE TRANSPORT ATP-BINDING PROTEIN DDPF-RELATED"/>
    <property type="match status" value="1"/>
</dbReference>
<dbReference type="NCBIfam" id="TIGR01727">
    <property type="entry name" value="oligo_HPY"/>
    <property type="match status" value="1"/>
</dbReference>
<dbReference type="CDD" id="cd03257">
    <property type="entry name" value="ABC_NikE_OppD_transporters"/>
    <property type="match status" value="1"/>
</dbReference>
<evidence type="ECO:0000256" key="2">
    <source>
        <dbReference type="ARBA" id="ARBA00022448"/>
    </source>
</evidence>
<keyword evidence="3" id="KW-0547">Nucleotide-binding</keyword>
<dbReference type="SMART" id="SM00382">
    <property type="entry name" value="AAA"/>
    <property type="match status" value="1"/>
</dbReference>
<accession>A0A809SEC6</accession>
<name>A0A809SEC6_9BACT</name>
<protein>
    <submittedName>
        <fullName evidence="6">ABC type dipeptide/oligopeptide/nickel transporter, ATP-binding protein</fullName>
    </submittedName>
</protein>
<keyword evidence="4 6" id="KW-0067">ATP-binding</keyword>
<dbReference type="Gene3D" id="3.40.50.300">
    <property type="entry name" value="P-loop containing nucleotide triphosphate hydrolases"/>
    <property type="match status" value="1"/>
</dbReference>
<dbReference type="InterPro" id="IPR027417">
    <property type="entry name" value="P-loop_NTPase"/>
</dbReference>
<evidence type="ECO:0000256" key="1">
    <source>
        <dbReference type="ARBA" id="ARBA00005417"/>
    </source>
</evidence>
<evidence type="ECO:0000313" key="7">
    <source>
        <dbReference type="Proteomes" id="UP000662873"/>
    </source>
</evidence>
<dbReference type="AlphaFoldDB" id="A0A809SEC6"/>
<feature type="domain" description="ABC transporter" evidence="5">
    <location>
        <begin position="7"/>
        <end position="240"/>
    </location>
</feature>
<dbReference type="PANTHER" id="PTHR43776">
    <property type="entry name" value="TRANSPORT ATP-BINDING PROTEIN"/>
    <property type="match status" value="1"/>
</dbReference>
<dbReference type="InterPro" id="IPR050319">
    <property type="entry name" value="ABC_transp_ATP-bind"/>
</dbReference>
<dbReference type="PROSITE" id="PS50893">
    <property type="entry name" value="ABC_TRANSPORTER_2"/>
    <property type="match status" value="1"/>
</dbReference>
<dbReference type="GO" id="GO:0015833">
    <property type="term" value="P:peptide transport"/>
    <property type="evidence" value="ECO:0007669"/>
    <property type="project" value="InterPro"/>
</dbReference>
<dbReference type="InterPro" id="IPR003593">
    <property type="entry name" value="AAA+_ATPase"/>
</dbReference>
<comment type="similarity">
    <text evidence="1">Belongs to the ABC transporter superfamily.</text>
</comment>
<dbReference type="SUPFAM" id="SSF52540">
    <property type="entry name" value="P-loop containing nucleoside triphosphate hydrolases"/>
    <property type="match status" value="1"/>
</dbReference>
<proteinExistence type="inferred from homology"/>
<dbReference type="InterPro" id="IPR013563">
    <property type="entry name" value="Oligopep_ABC_C"/>
</dbReference>